<reference evidence="1" key="1">
    <citation type="submission" date="2019-03" db="EMBL/GenBank/DDBJ databases">
        <authorList>
            <person name="Mank J."/>
            <person name="Almeida P."/>
        </authorList>
    </citation>
    <scope>NUCLEOTIDE SEQUENCE</scope>
    <source>
        <strain evidence="1">78183</strain>
    </source>
</reference>
<sequence>MVTRACSVLNFMTGFDLSSNRFSGEIQSEMGELMNNEEGNFLELEKIDGTSWCELVMAPASLRKKT</sequence>
<dbReference type="AlphaFoldDB" id="A0A6N2LJB1"/>
<name>A0A6N2LJB1_SALVM</name>
<protein>
    <submittedName>
        <fullName evidence="1">Uncharacterized protein</fullName>
    </submittedName>
</protein>
<dbReference type="EMBL" id="CAADRP010001555">
    <property type="protein sequence ID" value="VFU41019.1"/>
    <property type="molecule type" value="Genomic_DNA"/>
</dbReference>
<organism evidence="1">
    <name type="scientific">Salix viminalis</name>
    <name type="common">Common osier</name>
    <name type="synonym">Basket willow</name>
    <dbReference type="NCBI Taxonomy" id="40686"/>
    <lineage>
        <taxon>Eukaryota</taxon>
        <taxon>Viridiplantae</taxon>
        <taxon>Streptophyta</taxon>
        <taxon>Embryophyta</taxon>
        <taxon>Tracheophyta</taxon>
        <taxon>Spermatophyta</taxon>
        <taxon>Magnoliopsida</taxon>
        <taxon>eudicotyledons</taxon>
        <taxon>Gunneridae</taxon>
        <taxon>Pentapetalae</taxon>
        <taxon>rosids</taxon>
        <taxon>fabids</taxon>
        <taxon>Malpighiales</taxon>
        <taxon>Salicaceae</taxon>
        <taxon>Saliceae</taxon>
        <taxon>Salix</taxon>
    </lineage>
</organism>
<gene>
    <name evidence="1" type="ORF">SVIM_LOCUS239150</name>
</gene>
<proteinExistence type="predicted"/>
<accession>A0A6N2LJB1</accession>
<evidence type="ECO:0000313" key="1">
    <source>
        <dbReference type="EMBL" id="VFU41019.1"/>
    </source>
</evidence>